<proteinExistence type="predicted"/>
<reference evidence="1" key="1">
    <citation type="submission" date="2022-07" db="EMBL/GenBank/DDBJ databases">
        <title>Phylogenomic reconstructions and comparative analyses of Kickxellomycotina fungi.</title>
        <authorList>
            <person name="Reynolds N.K."/>
            <person name="Stajich J.E."/>
            <person name="Barry K."/>
            <person name="Grigoriev I.V."/>
            <person name="Crous P."/>
            <person name="Smith M.E."/>
        </authorList>
    </citation>
    <scope>NUCLEOTIDE SEQUENCE</scope>
    <source>
        <strain evidence="1">NRRL 5244</strain>
    </source>
</reference>
<dbReference type="EMBL" id="JANBPW010003480">
    <property type="protein sequence ID" value="KAJ1937547.1"/>
    <property type="molecule type" value="Genomic_DNA"/>
</dbReference>
<protein>
    <submittedName>
        <fullName evidence="1">Uncharacterized protein</fullName>
    </submittedName>
</protein>
<dbReference type="Proteomes" id="UP001150603">
    <property type="component" value="Unassembled WGS sequence"/>
</dbReference>
<gene>
    <name evidence="1" type="ORF">FBU59_004718</name>
</gene>
<name>A0ACC1J4X8_9FUNG</name>
<evidence type="ECO:0000313" key="1">
    <source>
        <dbReference type="EMBL" id="KAJ1937547.1"/>
    </source>
</evidence>
<accession>A0ACC1J4X8</accession>
<comment type="caution">
    <text evidence="1">The sequence shown here is derived from an EMBL/GenBank/DDBJ whole genome shotgun (WGS) entry which is preliminary data.</text>
</comment>
<keyword evidence="2" id="KW-1185">Reference proteome</keyword>
<evidence type="ECO:0000313" key="2">
    <source>
        <dbReference type="Proteomes" id="UP001150603"/>
    </source>
</evidence>
<sequence length="60" mass="6739">MTLRESPSGDDDTLLYSLSVIQQPKRARAVSTGERDRRPIDPCPIVQLQISTREGVENIE</sequence>
<organism evidence="1 2">
    <name type="scientific">Linderina macrospora</name>
    <dbReference type="NCBI Taxonomy" id="4868"/>
    <lineage>
        <taxon>Eukaryota</taxon>
        <taxon>Fungi</taxon>
        <taxon>Fungi incertae sedis</taxon>
        <taxon>Zoopagomycota</taxon>
        <taxon>Kickxellomycotina</taxon>
        <taxon>Kickxellomycetes</taxon>
        <taxon>Kickxellales</taxon>
        <taxon>Kickxellaceae</taxon>
        <taxon>Linderina</taxon>
    </lineage>
</organism>